<evidence type="ECO:0000313" key="6">
    <source>
        <dbReference type="Proteomes" id="UP000184295"/>
    </source>
</evidence>
<evidence type="ECO:0000256" key="3">
    <source>
        <dbReference type="PROSITE-ProRule" id="PRU01248"/>
    </source>
</evidence>
<keyword evidence="2" id="KW-0233">DNA recombination</keyword>
<dbReference type="InterPro" id="IPR013762">
    <property type="entry name" value="Integrase-like_cat_sf"/>
</dbReference>
<keyword evidence="1 3" id="KW-0238">DNA-binding</keyword>
<dbReference type="Proteomes" id="UP000184295">
    <property type="component" value="Unassembled WGS sequence"/>
</dbReference>
<dbReference type="STRING" id="1121881.SAMN02745225_01632"/>
<proteinExistence type="predicted"/>
<dbReference type="InterPro" id="IPR010998">
    <property type="entry name" value="Integrase_recombinase_N"/>
</dbReference>
<accession>A0A1M4WD44</accession>
<dbReference type="InterPro" id="IPR044068">
    <property type="entry name" value="CB"/>
</dbReference>
<gene>
    <name evidence="5" type="ORF">SAMN02745225_01632</name>
</gene>
<dbReference type="AlphaFoldDB" id="A0A1M4WD44"/>
<dbReference type="PANTHER" id="PTHR30349:SF64">
    <property type="entry name" value="PROPHAGE INTEGRASE INTD-RELATED"/>
    <property type="match status" value="1"/>
</dbReference>
<dbReference type="GO" id="GO:0015074">
    <property type="term" value="P:DNA integration"/>
    <property type="evidence" value="ECO:0007669"/>
    <property type="project" value="InterPro"/>
</dbReference>
<organism evidence="5 6">
    <name type="scientific">Ferrithrix thermotolerans DSM 19514</name>
    <dbReference type="NCBI Taxonomy" id="1121881"/>
    <lineage>
        <taxon>Bacteria</taxon>
        <taxon>Bacillati</taxon>
        <taxon>Actinomycetota</taxon>
        <taxon>Acidimicrobiia</taxon>
        <taxon>Acidimicrobiales</taxon>
        <taxon>Acidimicrobiaceae</taxon>
        <taxon>Ferrithrix</taxon>
    </lineage>
</organism>
<reference evidence="6" key="1">
    <citation type="submission" date="2016-11" db="EMBL/GenBank/DDBJ databases">
        <authorList>
            <person name="Varghese N."/>
            <person name="Submissions S."/>
        </authorList>
    </citation>
    <scope>NUCLEOTIDE SEQUENCE [LARGE SCALE GENOMIC DNA]</scope>
    <source>
        <strain evidence="6">DSM 19514</strain>
    </source>
</reference>
<dbReference type="PROSITE" id="PS51900">
    <property type="entry name" value="CB"/>
    <property type="match status" value="1"/>
</dbReference>
<dbReference type="PANTHER" id="PTHR30349">
    <property type="entry name" value="PHAGE INTEGRASE-RELATED"/>
    <property type="match status" value="1"/>
</dbReference>
<dbReference type="GO" id="GO:0003677">
    <property type="term" value="F:DNA binding"/>
    <property type="evidence" value="ECO:0007669"/>
    <property type="project" value="UniProtKB-UniRule"/>
</dbReference>
<dbReference type="Pfam" id="PF02899">
    <property type="entry name" value="Phage_int_SAM_1"/>
    <property type="match status" value="1"/>
</dbReference>
<sequence>MVAYFTSASFKRLAPASRLSYAMDLKVFFSFLERQGASWRDATHDSLLDYEYWRRRDTDNLQRVSGAKFARELAACGRFYKWQVDHGVIEASPVLTTTYRDRRGDVATRAQLQPTNVRSVKVKWLTPRAYRRWRDVGLGGYNGDGLLDSSWRGRNDDRNVSMSELMWSSGLRLREAGSVLLTELPTAQSADQYVRGHVAEAVAKGRGRDFWVSRSALRRIDAYVMTTRAAAVRRAQVSGRYDEIAERRLVTQMNARGDLIMEDRRGRSERTNINEMDSEIRRCLFQQTDDGVEPLSLWLTEAGTPMPYLTWEAVFAGASSRCAAQGVPITCHPHMLRHSFALRMLVTLIHNFDRRLGLSERERLEYRHLFGDPWVLVQRLLGHSNLVTTKSYYLEPVQGLQVDMFLNADTDDESVQQLLTRISEMSPLVQDLEGPA</sequence>
<dbReference type="SUPFAM" id="SSF56349">
    <property type="entry name" value="DNA breaking-rejoining enzymes"/>
    <property type="match status" value="1"/>
</dbReference>
<evidence type="ECO:0000256" key="2">
    <source>
        <dbReference type="ARBA" id="ARBA00023172"/>
    </source>
</evidence>
<evidence type="ECO:0000259" key="4">
    <source>
        <dbReference type="PROSITE" id="PS51900"/>
    </source>
</evidence>
<dbReference type="SUPFAM" id="SSF47823">
    <property type="entry name" value="lambda integrase-like, N-terminal domain"/>
    <property type="match status" value="1"/>
</dbReference>
<dbReference type="InterPro" id="IPR050090">
    <property type="entry name" value="Tyrosine_recombinase_XerCD"/>
</dbReference>
<evidence type="ECO:0000313" key="5">
    <source>
        <dbReference type="EMBL" id="SHE79070.1"/>
    </source>
</evidence>
<dbReference type="Gene3D" id="1.10.150.130">
    <property type="match status" value="1"/>
</dbReference>
<dbReference type="Gene3D" id="1.10.443.10">
    <property type="entry name" value="Intergrase catalytic core"/>
    <property type="match status" value="1"/>
</dbReference>
<feature type="domain" description="Core-binding (CB)" evidence="4">
    <location>
        <begin position="1"/>
        <end position="84"/>
    </location>
</feature>
<evidence type="ECO:0000256" key="1">
    <source>
        <dbReference type="ARBA" id="ARBA00023125"/>
    </source>
</evidence>
<dbReference type="EMBL" id="FQUL01000024">
    <property type="protein sequence ID" value="SHE79070.1"/>
    <property type="molecule type" value="Genomic_DNA"/>
</dbReference>
<dbReference type="InterPro" id="IPR011010">
    <property type="entry name" value="DNA_brk_join_enz"/>
</dbReference>
<dbReference type="GO" id="GO:0006310">
    <property type="term" value="P:DNA recombination"/>
    <property type="evidence" value="ECO:0007669"/>
    <property type="project" value="UniProtKB-KW"/>
</dbReference>
<protein>
    <submittedName>
        <fullName evidence="5">Phage integrase, N-terminal SAM-like domain</fullName>
    </submittedName>
</protein>
<dbReference type="InterPro" id="IPR004107">
    <property type="entry name" value="Integrase_SAM-like_N"/>
</dbReference>
<name>A0A1M4WD44_9ACTN</name>
<keyword evidence="6" id="KW-1185">Reference proteome</keyword>